<dbReference type="AlphaFoldDB" id="A0A8H3FEF4"/>
<dbReference type="EMBL" id="CAJPDT010000025">
    <property type="protein sequence ID" value="CAF9920458.1"/>
    <property type="molecule type" value="Genomic_DNA"/>
</dbReference>
<organism evidence="2 3">
    <name type="scientific">Imshaugia aleurites</name>
    <dbReference type="NCBI Taxonomy" id="172621"/>
    <lineage>
        <taxon>Eukaryota</taxon>
        <taxon>Fungi</taxon>
        <taxon>Dikarya</taxon>
        <taxon>Ascomycota</taxon>
        <taxon>Pezizomycotina</taxon>
        <taxon>Lecanoromycetes</taxon>
        <taxon>OSLEUM clade</taxon>
        <taxon>Lecanoromycetidae</taxon>
        <taxon>Lecanorales</taxon>
        <taxon>Lecanorineae</taxon>
        <taxon>Parmeliaceae</taxon>
        <taxon>Imshaugia</taxon>
    </lineage>
</organism>
<gene>
    <name evidence="2" type="ORF">IMSHALPRED_004906</name>
</gene>
<dbReference type="Proteomes" id="UP000664534">
    <property type="component" value="Unassembled WGS sequence"/>
</dbReference>
<sequence>MSAKVRKGSLAMIKDMVVTSKPVIEVTLTDDQKDVFMPQYTSLDEIKGEVSITASSDTSFDNIYVSFEGSTRTWVEKHIATPYVNNRSEAHHIFVRLIQPLDRSAVPSPPVLEARKVYKFPFTFVVPDTLLPQSCTHSKHPDFPEDAHMSPPPSFGDLLAATMGKAFMNDMAPDMSKIAYSVRARITSGRGERNNLPKVIAEGSKKLRVIPATEEQPPLDVLPGGDDRYDYKIRREKTIKKGTLKGKLGRVVAQSAQPQSLKLPFARGPNADCDPTTMATVNVRFDPINESLSPPDLNTLQAKFTVATFFASEWVDVIPTKVSDFHGSDYRGAFTHTLNLSSLCLSNIEWEKHDSSTSNLLNRGDSGIPTTSEAYSGMPTASKAYKDGCFYTARIVVPVSLPKGNKILVPSFHSCLVSRIYALDLYLSFNTPNPTFFKDPKIHLKLPIQVSSEGNPNAKPVISAQEQAAIAARQTDAYFDPASIASSSPQHTGNAQLDTPPNRATTGAMGDSPEHGVRLGGAHQRFRSLQFEGEEGMLPGYADNGIRNSESVTNDVRRDRSG</sequence>
<dbReference type="OrthoDB" id="2283785at2759"/>
<name>A0A8H3FEF4_9LECA</name>
<evidence type="ECO:0000313" key="3">
    <source>
        <dbReference type="Proteomes" id="UP000664534"/>
    </source>
</evidence>
<reference evidence="2" key="1">
    <citation type="submission" date="2021-03" db="EMBL/GenBank/DDBJ databases">
        <authorList>
            <person name="Tagirdzhanova G."/>
        </authorList>
    </citation>
    <scope>NUCLEOTIDE SEQUENCE</scope>
</reference>
<dbReference type="PANTHER" id="PTHR31904:SF1">
    <property type="entry name" value="BYPASS OF STOP CODON PROTEIN 5-RELATED"/>
    <property type="match status" value="1"/>
</dbReference>
<dbReference type="InterPro" id="IPR014752">
    <property type="entry name" value="Arrestin-like_C"/>
</dbReference>
<feature type="compositionally biased region" description="Polar residues" evidence="1">
    <location>
        <begin position="484"/>
        <end position="505"/>
    </location>
</feature>
<keyword evidence="3" id="KW-1185">Reference proteome</keyword>
<evidence type="ECO:0008006" key="4">
    <source>
        <dbReference type="Google" id="ProtNLM"/>
    </source>
</evidence>
<accession>A0A8H3FEF4</accession>
<protein>
    <recommendedName>
        <fullName evidence="4">Arrestin-like N-terminal domain-containing protein</fullName>
    </recommendedName>
</protein>
<evidence type="ECO:0000313" key="2">
    <source>
        <dbReference type="EMBL" id="CAF9920458.1"/>
    </source>
</evidence>
<dbReference type="PANTHER" id="PTHR31904">
    <property type="entry name" value="BYPASS OF STOP CODON PROTEIN 5-RELATED"/>
    <property type="match status" value="1"/>
</dbReference>
<proteinExistence type="predicted"/>
<feature type="region of interest" description="Disordered" evidence="1">
    <location>
        <begin position="482"/>
        <end position="519"/>
    </location>
</feature>
<comment type="caution">
    <text evidence="2">The sequence shown here is derived from an EMBL/GenBank/DDBJ whole genome shotgun (WGS) entry which is preliminary data.</text>
</comment>
<evidence type="ECO:0000256" key="1">
    <source>
        <dbReference type="SAM" id="MobiDB-lite"/>
    </source>
</evidence>
<feature type="region of interest" description="Disordered" evidence="1">
    <location>
        <begin position="536"/>
        <end position="562"/>
    </location>
</feature>
<dbReference type="Gene3D" id="2.60.40.640">
    <property type="match status" value="1"/>
</dbReference>
<dbReference type="InterPro" id="IPR039634">
    <property type="entry name" value="Bul1-like"/>
</dbReference>